<dbReference type="EMBL" id="BAAAME010000010">
    <property type="protein sequence ID" value="GAA1751731.1"/>
    <property type="molecule type" value="Genomic_DNA"/>
</dbReference>
<gene>
    <name evidence="1" type="ORF">GCM10009710_34380</name>
</gene>
<dbReference type="Gene3D" id="3.90.1200.10">
    <property type="match status" value="1"/>
</dbReference>
<evidence type="ECO:0000313" key="1">
    <source>
        <dbReference type="EMBL" id="GAA1751731.1"/>
    </source>
</evidence>
<evidence type="ECO:0000313" key="2">
    <source>
        <dbReference type="Proteomes" id="UP001501057"/>
    </source>
</evidence>
<keyword evidence="2" id="KW-1185">Reference proteome</keyword>
<proteinExistence type="predicted"/>
<comment type="caution">
    <text evidence="1">The sequence shown here is derived from an EMBL/GenBank/DDBJ whole genome shotgun (WGS) entry which is preliminary data.</text>
</comment>
<protein>
    <submittedName>
        <fullName evidence="1">Streptomycin 6-kinase</fullName>
    </submittedName>
</protein>
<accession>A0ABP4WD49</accession>
<name>A0ABP4WD49_9ACTN</name>
<dbReference type="InterPro" id="IPR006748">
    <property type="entry name" value="NH2Glyco/OHUrea_AB-resist_kin"/>
</dbReference>
<sequence>MSLLPFDLPASFLAHAGRDDRWADWVASVPRRLAHALEAWDLVVDGPPMHGHTAVVVPVLADGAAAVLKAGWPFEEPRQEWLALRHWDGRGAVRMLRADPASNVLLLERLGTSDLRALGAIEACEVVAGLYASLHVPAPARLDRLSATVARWTDDLAALPRSAPFPRRLVEQAVHLGRALAADPGTDGTLVHTDLHDENVLAADRAPWLAIDPQPLSGDPHYEIAPMLWNRWDEVLAARDPRFAIRRRFHTLVDVAGLDEDRARDWVVVREAHNAMWAIEDGDADRVTAAITIVKAVQD</sequence>
<dbReference type="SUPFAM" id="SSF56112">
    <property type="entry name" value="Protein kinase-like (PK-like)"/>
    <property type="match status" value="1"/>
</dbReference>
<organism evidence="1 2">
    <name type="scientific">Aeromicrobium alkaliterrae</name>
    <dbReference type="NCBI Taxonomy" id="302168"/>
    <lineage>
        <taxon>Bacteria</taxon>
        <taxon>Bacillati</taxon>
        <taxon>Actinomycetota</taxon>
        <taxon>Actinomycetes</taxon>
        <taxon>Propionibacteriales</taxon>
        <taxon>Nocardioidaceae</taxon>
        <taxon>Aeromicrobium</taxon>
    </lineage>
</organism>
<dbReference type="Proteomes" id="UP001501057">
    <property type="component" value="Unassembled WGS sequence"/>
</dbReference>
<reference evidence="2" key="1">
    <citation type="journal article" date="2019" name="Int. J. Syst. Evol. Microbiol.">
        <title>The Global Catalogue of Microorganisms (GCM) 10K type strain sequencing project: providing services to taxonomists for standard genome sequencing and annotation.</title>
        <authorList>
            <consortium name="The Broad Institute Genomics Platform"/>
            <consortium name="The Broad Institute Genome Sequencing Center for Infectious Disease"/>
            <person name="Wu L."/>
            <person name="Ma J."/>
        </authorList>
    </citation>
    <scope>NUCLEOTIDE SEQUENCE [LARGE SCALE GENOMIC DNA]</scope>
    <source>
        <strain evidence="2">JCM 13518</strain>
    </source>
</reference>
<dbReference type="InterPro" id="IPR011009">
    <property type="entry name" value="Kinase-like_dom_sf"/>
</dbReference>
<dbReference type="Pfam" id="PF04655">
    <property type="entry name" value="APH_6_hur"/>
    <property type="match status" value="1"/>
</dbReference>
<dbReference type="RefSeq" id="WP_344203865.1">
    <property type="nucleotide sequence ID" value="NZ_BAAAME010000010.1"/>
</dbReference>